<evidence type="ECO:0000313" key="3">
    <source>
        <dbReference type="Proteomes" id="UP000274131"/>
    </source>
</evidence>
<gene>
    <name evidence="2" type="ORF">EVEC_LOCUS152</name>
</gene>
<dbReference type="Proteomes" id="UP000274131">
    <property type="component" value="Unassembled WGS sequence"/>
</dbReference>
<keyword evidence="1" id="KW-0812">Transmembrane</keyword>
<keyword evidence="1" id="KW-0472">Membrane</keyword>
<keyword evidence="1" id="KW-1133">Transmembrane helix</keyword>
<feature type="transmembrane region" description="Helical" evidence="1">
    <location>
        <begin position="209"/>
        <end position="227"/>
    </location>
</feature>
<proteinExistence type="predicted"/>
<accession>A0A0N4UST7</accession>
<evidence type="ECO:0000313" key="4">
    <source>
        <dbReference type="WBParaSite" id="EVEC_0000021501-mRNA-1"/>
    </source>
</evidence>
<organism evidence="4">
    <name type="scientific">Enterobius vermicularis</name>
    <name type="common">Human pinworm</name>
    <dbReference type="NCBI Taxonomy" id="51028"/>
    <lineage>
        <taxon>Eukaryota</taxon>
        <taxon>Metazoa</taxon>
        <taxon>Ecdysozoa</taxon>
        <taxon>Nematoda</taxon>
        <taxon>Chromadorea</taxon>
        <taxon>Rhabditida</taxon>
        <taxon>Spirurina</taxon>
        <taxon>Oxyuridomorpha</taxon>
        <taxon>Oxyuroidea</taxon>
        <taxon>Oxyuridae</taxon>
        <taxon>Enterobius</taxon>
    </lineage>
</organism>
<sequence>MKNTFPVYAIDQLKNVGVRDVILEIVCKICFIDFDLFYFEETHKLNEKDDSEVVYDNAHGTHLSIGVIGKCITYYRSVDEFFSAVICNKSENVVMRNECFCMHLIHNFNNRTGYTAWEEACTSVYPHRYHFFVNYVGELNPIKKALLELNDSVNIEALLVSILGSAQYNLCDVNLVNCIEPVQYMGCRTTPTQNQVIGKLFFAFFYKKVHVFMISIFRFLLLIIVSCQHKKTSQTPDQLVSIIHFLYQSLIEN</sequence>
<dbReference type="WBParaSite" id="EVEC_0000021501-mRNA-1">
    <property type="protein sequence ID" value="EVEC_0000021501-mRNA-1"/>
    <property type="gene ID" value="EVEC_0000021501"/>
</dbReference>
<reference evidence="2 3" key="2">
    <citation type="submission" date="2018-10" db="EMBL/GenBank/DDBJ databases">
        <authorList>
            <consortium name="Pathogen Informatics"/>
        </authorList>
    </citation>
    <scope>NUCLEOTIDE SEQUENCE [LARGE SCALE GENOMIC DNA]</scope>
</reference>
<dbReference type="AlphaFoldDB" id="A0A0N4UST7"/>
<keyword evidence="3" id="KW-1185">Reference proteome</keyword>
<protein>
    <submittedName>
        <fullName evidence="4">PocR domain-containing protein</fullName>
    </submittedName>
</protein>
<name>A0A0N4UST7_ENTVE</name>
<evidence type="ECO:0000313" key="2">
    <source>
        <dbReference type="EMBL" id="VDD85009.1"/>
    </source>
</evidence>
<evidence type="ECO:0000256" key="1">
    <source>
        <dbReference type="SAM" id="Phobius"/>
    </source>
</evidence>
<dbReference type="EMBL" id="UXUI01000098">
    <property type="protein sequence ID" value="VDD85009.1"/>
    <property type="molecule type" value="Genomic_DNA"/>
</dbReference>
<reference evidence="4" key="1">
    <citation type="submission" date="2017-02" db="UniProtKB">
        <authorList>
            <consortium name="WormBaseParasite"/>
        </authorList>
    </citation>
    <scope>IDENTIFICATION</scope>
</reference>